<reference evidence="7 8" key="1">
    <citation type="journal article" date="2016" name="Nat. Commun.">
        <title>Thousands of microbial genomes shed light on interconnected biogeochemical processes in an aquifer system.</title>
        <authorList>
            <person name="Anantharaman K."/>
            <person name="Brown C.T."/>
            <person name="Hug L.A."/>
            <person name="Sharon I."/>
            <person name="Castelle C.J."/>
            <person name="Probst A.J."/>
            <person name="Thomas B.C."/>
            <person name="Singh A."/>
            <person name="Wilkins M.J."/>
            <person name="Karaoz U."/>
            <person name="Brodie E.L."/>
            <person name="Williams K.H."/>
            <person name="Hubbard S.S."/>
            <person name="Banfield J.F."/>
        </authorList>
    </citation>
    <scope>NUCLEOTIDE SEQUENCE [LARGE SCALE GENOMIC DNA]</scope>
</reference>
<keyword evidence="4" id="KW-0233">DNA recombination</keyword>
<dbReference type="InterPro" id="IPR003798">
    <property type="entry name" value="DNA_recombination_RmuC"/>
</dbReference>
<name>A0A1F5G304_9BACT</name>
<evidence type="ECO:0000256" key="3">
    <source>
        <dbReference type="ARBA" id="ARBA00023054"/>
    </source>
</evidence>
<evidence type="ECO:0000256" key="2">
    <source>
        <dbReference type="ARBA" id="ARBA00009840"/>
    </source>
</evidence>
<keyword evidence="6" id="KW-1133">Transmembrane helix</keyword>
<dbReference type="GO" id="GO:0006310">
    <property type="term" value="P:DNA recombination"/>
    <property type="evidence" value="ECO:0007669"/>
    <property type="project" value="UniProtKB-KW"/>
</dbReference>
<keyword evidence="6" id="KW-0812">Transmembrane</keyword>
<gene>
    <name evidence="7" type="ORF">A2Z23_00950</name>
</gene>
<dbReference type="EMBL" id="MFAV01000026">
    <property type="protein sequence ID" value="OGD86228.1"/>
    <property type="molecule type" value="Genomic_DNA"/>
</dbReference>
<accession>A0A1F5G304</accession>
<evidence type="ECO:0000313" key="8">
    <source>
        <dbReference type="Proteomes" id="UP000176628"/>
    </source>
</evidence>
<dbReference type="Pfam" id="PF02646">
    <property type="entry name" value="RmuC"/>
    <property type="match status" value="1"/>
</dbReference>
<protein>
    <recommendedName>
        <fullName evidence="9">DNA recombination protein RmuC</fullName>
    </recommendedName>
</protein>
<evidence type="ECO:0000256" key="1">
    <source>
        <dbReference type="ARBA" id="ARBA00003416"/>
    </source>
</evidence>
<organism evidence="7 8">
    <name type="scientific">Candidatus Curtissbacteria bacterium RBG_16_39_7</name>
    <dbReference type="NCBI Taxonomy" id="1797707"/>
    <lineage>
        <taxon>Bacteria</taxon>
        <taxon>Candidatus Curtissiibacteriota</taxon>
    </lineage>
</organism>
<evidence type="ECO:0000256" key="6">
    <source>
        <dbReference type="SAM" id="Phobius"/>
    </source>
</evidence>
<comment type="similarity">
    <text evidence="2">Belongs to the RmuC family.</text>
</comment>
<keyword evidence="6" id="KW-0472">Membrane</keyword>
<evidence type="ECO:0000313" key="7">
    <source>
        <dbReference type="EMBL" id="OGD86228.1"/>
    </source>
</evidence>
<comment type="caution">
    <text evidence="7">The sequence shown here is derived from an EMBL/GenBank/DDBJ whole genome shotgun (WGS) entry which is preliminary data.</text>
</comment>
<dbReference type="PANTHER" id="PTHR30563:SF0">
    <property type="entry name" value="DNA RECOMBINATION PROTEIN RMUC"/>
    <property type="match status" value="1"/>
</dbReference>
<dbReference type="PANTHER" id="PTHR30563">
    <property type="entry name" value="DNA RECOMBINATION PROTEIN RMUC"/>
    <property type="match status" value="1"/>
</dbReference>
<evidence type="ECO:0000256" key="5">
    <source>
        <dbReference type="SAM" id="Coils"/>
    </source>
</evidence>
<keyword evidence="3 5" id="KW-0175">Coiled coil</keyword>
<dbReference type="AlphaFoldDB" id="A0A1F5G304"/>
<dbReference type="Proteomes" id="UP000176628">
    <property type="component" value="Unassembled WGS sequence"/>
</dbReference>
<comment type="function">
    <text evidence="1">Involved in DNA recombination.</text>
</comment>
<evidence type="ECO:0000256" key="4">
    <source>
        <dbReference type="ARBA" id="ARBA00023172"/>
    </source>
</evidence>
<feature type="transmembrane region" description="Helical" evidence="6">
    <location>
        <begin position="6"/>
        <end position="24"/>
    </location>
</feature>
<sequence>MPREMYLLFSLIVAGFAISVWYLANKLESLKKETKDSGLLEWVKSTQKDIKELQQVLSETLQRSNKNVADTLLKTSDSLNKRLDKAAEVIGALQKEAGEFSAVSQSMKELQTFLQSPRLRGNIGEQVLSDLISQIFPKRSFYLQYAFKSGYKVDAAIRTDAGILPIDSKFPMENFQKIVSAISKKEREIVSKEFQKDVRHHIDDIAKKYILPEEQTLDFALMYVPSEPVYYEIVNSIELTDYARLKRVYPVSPTTLYAHLQMILLSFEGKKIESKSREIFRLLRAIQKDYEKVESHLSTLGGHIGNAYNKFTEVSTSFTRLGQKLTSTESLKAEEEQMKLQASTKE</sequence>
<proteinExistence type="inferred from homology"/>
<evidence type="ECO:0008006" key="9">
    <source>
        <dbReference type="Google" id="ProtNLM"/>
    </source>
</evidence>
<feature type="coiled-coil region" evidence="5">
    <location>
        <begin position="43"/>
        <end position="96"/>
    </location>
</feature>